<comment type="caution">
    <text evidence="5">The sequence shown here is derived from an EMBL/GenBank/DDBJ whole genome shotgun (WGS) entry which is preliminary data.</text>
</comment>
<dbReference type="PANTHER" id="PTHR43280:SF28">
    <property type="entry name" value="HTH-TYPE TRANSCRIPTIONAL ACTIVATOR RHAS"/>
    <property type="match status" value="1"/>
</dbReference>
<dbReference type="SMART" id="SM00342">
    <property type="entry name" value="HTH_ARAC"/>
    <property type="match status" value="1"/>
</dbReference>
<keyword evidence="6" id="KW-1185">Reference proteome</keyword>
<dbReference type="PANTHER" id="PTHR43280">
    <property type="entry name" value="ARAC-FAMILY TRANSCRIPTIONAL REGULATOR"/>
    <property type="match status" value="1"/>
</dbReference>
<accession>A0A0A5HSD7</accession>
<dbReference type="InterPro" id="IPR018062">
    <property type="entry name" value="HTH_AraC-typ_CS"/>
</dbReference>
<evidence type="ECO:0000259" key="4">
    <source>
        <dbReference type="PROSITE" id="PS01124"/>
    </source>
</evidence>
<gene>
    <name evidence="5" type="ORF">N784_04925</name>
</gene>
<dbReference type="OrthoDB" id="182534at2"/>
<dbReference type="Proteomes" id="UP000030401">
    <property type="component" value="Unassembled WGS sequence"/>
</dbReference>
<evidence type="ECO:0000313" key="6">
    <source>
        <dbReference type="Proteomes" id="UP000030401"/>
    </source>
</evidence>
<evidence type="ECO:0000256" key="1">
    <source>
        <dbReference type="ARBA" id="ARBA00023015"/>
    </source>
</evidence>
<dbReference type="InterPro" id="IPR018060">
    <property type="entry name" value="HTH_AraC"/>
</dbReference>
<dbReference type="eggNOG" id="COG2207">
    <property type="taxonomic scope" value="Bacteria"/>
</dbReference>
<keyword evidence="3" id="KW-0804">Transcription</keyword>
<dbReference type="RefSeq" id="WP_052127238.1">
    <property type="nucleotide sequence ID" value="NZ_AVPG01000013.1"/>
</dbReference>
<dbReference type="Pfam" id="PF12833">
    <property type="entry name" value="HTH_18"/>
    <property type="match status" value="1"/>
</dbReference>
<name>A0A0A5HSD7_9BACI</name>
<dbReference type="SUPFAM" id="SSF46689">
    <property type="entry name" value="Homeodomain-like"/>
    <property type="match status" value="2"/>
</dbReference>
<feature type="domain" description="HTH araC/xylS-type" evidence="4">
    <location>
        <begin position="143"/>
        <end position="241"/>
    </location>
</feature>
<evidence type="ECO:0000256" key="2">
    <source>
        <dbReference type="ARBA" id="ARBA00023125"/>
    </source>
</evidence>
<dbReference type="GO" id="GO:0043565">
    <property type="term" value="F:sequence-specific DNA binding"/>
    <property type="evidence" value="ECO:0007669"/>
    <property type="project" value="InterPro"/>
</dbReference>
<protein>
    <recommendedName>
        <fullName evidence="4">HTH araC/xylS-type domain-containing protein</fullName>
    </recommendedName>
</protein>
<proteinExistence type="predicted"/>
<evidence type="ECO:0000256" key="3">
    <source>
        <dbReference type="ARBA" id="ARBA00023163"/>
    </source>
</evidence>
<dbReference type="Gene3D" id="1.10.10.60">
    <property type="entry name" value="Homeodomain-like"/>
    <property type="match status" value="2"/>
</dbReference>
<dbReference type="InterPro" id="IPR009057">
    <property type="entry name" value="Homeodomain-like_sf"/>
</dbReference>
<dbReference type="GO" id="GO:0003700">
    <property type="term" value="F:DNA-binding transcription factor activity"/>
    <property type="evidence" value="ECO:0007669"/>
    <property type="project" value="InterPro"/>
</dbReference>
<reference evidence="5 6" key="1">
    <citation type="submission" date="2013-08" db="EMBL/GenBank/DDBJ databases">
        <authorList>
            <person name="Huang J."/>
            <person name="Wang G."/>
        </authorList>
    </citation>
    <scope>NUCLEOTIDE SEQUENCE [LARGE SCALE GENOMIC DNA]</scope>
    <source>
        <strain evidence="5 6">JSM 072002</strain>
    </source>
</reference>
<evidence type="ECO:0000313" key="5">
    <source>
        <dbReference type="EMBL" id="KGX86502.1"/>
    </source>
</evidence>
<dbReference type="STRING" id="1385512.N784_04925"/>
<dbReference type="PROSITE" id="PS01124">
    <property type="entry name" value="HTH_ARAC_FAMILY_2"/>
    <property type="match status" value="1"/>
</dbReference>
<dbReference type="PROSITE" id="PS00041">
    <property type="entry name" value="HTH_ARAC_FAMILY_1"/>
    <property type="match status" value="1"/>
</dbReference>
<organism evidence="5 6">
    <name type="scientific">Pontibacillus litoralis JSM 072002</name>
    <dbReference type="NCBI Taxonomy" id="1385512"/>
    <lineage>
        <taxon>Bacteria</taxon>
        <taxon>Bacillati</taxon>
        <taxon>Bacillota</taxon>
        <taxon>Bacilli</taxon>
        <taxon>Bacillales</taxon>
        <taxon>Bacillaceae</taxon>
        <taxon>Pontibacillus</taxon>
    </lineage>
</organism>
<dbReference type="EMBL" id="AVPG01000013">
    <property type="protein sequence ID" value="KGX86502.1"/>
    <property type="molecule type" value="Genomic_DNA"/>
</dbReference>
<dbReference type="AlphaFoldDB" id="A0A0A5HSD7"/>
<sequence length="245" mass="28220">MSIIFSEPIDNQSTELHIRQNGDYLHPSILLEQQLLTAISQGNETKAFTILSSVNKHYREVLADNPIRSYKNSLISSCTLFTRAIIKGGVQPRVAFRLYHACVLQIEGLTDITELKQLDHILLKQFINALQMKDESNYSKIVQQAITYVNEHLLEDLTLDIIAEHCNVSSSYLSHLFKKEVTISIIPFINKKRVEESKYFLLHTEQSISEIASLFQFCNQSYYTALFKKHVGITPKEYKNKHTKQ</sequence>
<keyword evidence="2" id="KW-0238">DNA-binding</keyword>
<keyword evidence="1" id="KW-0805">Transcription regulation</keyword>